<comment type="caution">
    <text evidence="8">The sequence shown here is derived from an EMBL/GenBank/DDBJ whole genome shotgun (WGS) entry which is preliminary data.</text>
</comment>
<gene>
    <name evidence="8" type="ORF">INT43_000316</name>
</gene>
<sequence length="392" mass="43728">MVFPYSDIHIDKNYLANSDPDQWCHRKNSKSSKNTAGEFGALGSQCDTPVPLVDSTFDYLKTSTFQDVDFIIYTGDTAPHKRDDKIDVSDADVLSAHKNIISRFDDAFDLKEKTLIPCIGNNDMFDHNDLNLASKDKLSKELLVDLNGVWKPLGLNLGSSFSTGGYFAQEISGGPTVLSLNSMYFFNKNDGVPDCDTAGSAGATELQWLEAQLKSAKSANKKVYLMSHVPPVDKSDDLYKKNCLKQYVNLLGEYSENIASHLTGHTNDDALAVVYKNKGEYQVTALHKKKDINFKTSDVVGVLTNAPSIIPVNNPGIRVYHYDLDDFTILGWDQYSTDLKADNKQKKVTWKKEYSSSTTYGVKKLNAAGWQSVVKQLKGSKKLFNKYKSYIK</sequence>
<evidence type="ECO:0000259" key="6">
    <source>
        <dbReference type="Pfam" id="PF00149"/>
    </source>
</evidence>
<dbReference type="PANTHER" id="PTHR10340:SF55">
    <property type="entry name" value="ENDOPOLYPHOSPHATASE"/>
    <property type="match status" value="1"/>
</dbReference>
<comment type="similarity">
    <text evidence="2">Belongs to the acid sphingomyelinase family.</text>
</comment>
<dbReference type="SUPFAM" id="SSF56300">
    <property type="entry name" value="Metallo-dependent phosphatases"/>
    <property type="match status" value="1"/>
</dbReference>
<keyword evidence="9" id="KW-1185">Reference proteome</keyword>
<evidence type="ECO:0000256" key="1">
    <source>
        <dbReference type="ARBA" id="ARBA00004613"/>
    </source>
</evidence>
<protein>
    <recommendedName>
        <fullName evidence="10">Calcineurin-like phosphoesterase domain-containing protein</fullName>
    </recommendedName>
</protein>
<name>A0A8H7Q1J6_MORIS</name>
<dbReference type="Proteomes" id="UP000654370">
    <property type="component" value="Unassembled WGS sequence"/>
</dbReference>
<keyword evidence="5" id="KW-0325">Glycoprotein</keyword>
<evidence type="ECO:0000256" key="3">
    <source>
        <dbReference type="ARBA" id="ARBA00022525"/>
    </source>
</evidence>
<accession>A0A8H7Q1J6</accession>
<evidence type="ECO:0000259" key="7">
    <source>
        <dbReference type="Pfam" id="PF19272"/>
    </source>
</evidence>
<evidence type="ECO:0000313" key="8">
    <source>
        <dbReference type="EMBL" id="KAG2184407.1"/>
    </source>
</evidence>
<evidence type="ECO:0000256" key="4">
    <source>
        <dbReference type="ARBA" id="ARBA00022801"/>
    </source>
</evidence>
<dbReference type="GO" id="GO:0000298">
    <property type="term" value="F:endopolyphosphatase activity"/>
    <property type="evidence" value="ECO:0007669"/>
    <property type="project" value="TreeGrafter"/>
</dbReference>
<proteinExistence type="inferred from homology"/>
<dbReference type="InterPro" id="IPR029052">
    <property type="entry name" value="Metallo-depent_PP-like"/>
</dbReference>
<dbReference type="Gene3D" id="3.60.21.10">
    <property type="match status" value="1"/>
</dbReference>
<dbReference type="Pfam" id="PF00149">
    <property type="entry name" value="Metallophos"/>
    <property type="match status" value="1"/>
</dbReference>
<dbReference type="InterPro" id="IPR045473">
    <property type="entry name" value="ASM_C"/>
</dbReference>
<evidence type="ECO:0000256" key="2">
    <source>
        <dbReference type="ARBA" id="ARBA00008234"/>
    </source>
</evidence>
<reference evidence="8" key="1">
    <citation type="submission" date="2020-12" db="EMBL/GenBank/DDBJ databases">
        <title>Metabolic potential, ecology and presence of endohyphal bacteria is reflected in genomic diversity of Mucoromycotina.</title>
        <authorList>
            <person name="Muszewska A."/>
            <person name="Okrasinska A."/>
            <person name="Steczkiewicz K."/>
            <person name="Drgas O."/>
            <person name="Orlowska M."/>
            <person name="Perlinska-Lenart U."/>
            <person name="Aleksandrzak-Piekarczyk T."/>
            <person name="Szatraj K."/>
            <person name="Zielenkiewicz U."/>
            <person name="Pilsyk S."/>
            <person name="Malc E."/>
            <person name="Mieczkowski P."/>
            <person name="Kruszewska J.S."/>
            <person name="Biernat P."/>
            <person name="Pawlowska J."/>
        </authorList>
    </citation>
    <scope>NUCLEOTIDE SEQUENCE</scope>
    <source>
        <strain evidence="8">WA0000067209</strain>
    </source>
</reference>
<feature type="non-terminal residue" evidence="8">
    <location>
        <position position="1"/>
    </location>
</feature>
<dbReference type="GO" id="GO:0006798">
    <property type="term" value="P:polyphosphate catabolic process"/>
    <property type="evidence" value="ECO:0007669"/>
    <property type="project" value="TreeGrafter"/>
</dbReference>
<organism evidence="8 9">
    <name type="scientific">Mortierella isabellina</name>
    <name type="common">Filamentous fungus</name>
    <name type="synonym">Umbelopsis isabellina</name>
    <dbReference type="NCBI Taxonomy" id="91625"/>
    <lineage>
        <taxon>Eukaryota</taxon>
        <taxon>Fungi</taxon>
        <taxon>Fungi incertae sedis</taxon>
        <taxon>Mucoromycota</taxon>
        <taxon>Mucoromycotina</taxon>
        <taxon>Umbelopsidomycetes</taxon>
        <taxon>Umbelopsidales</taxon>
        <taxon>Umbelopsidaceae</taxon>
        <taxon>Umbelopsis</taxon>
    </lineage>
</organism>
<dbReference type="PANTHER" id="PTHR10340">
    <property type="entry name" value="SPHINGOMYELIN PHOSPHODIESTERASE"/>
    <property type="match status" value="1"/>
</dbReference>
<dbReference type="GO" id="GO:0005615">
    <property type="term" value="C:extracellular space"/>
    <property type="evidence" value="ECO:0007669"/>
    <property type="project" value="TreeGrafter"/>
</dbReference>
<dbReference type="OrthoDB" id="348678at2759"/>
<evidence type="ECO:0000313" key="9">
    <source>
        <dbReference type="Proteomes" id="UP000654370"/>
    </source>
</evidence>
<keyword evidence="3" id="KW-0964">Secreted</keyword>
<evidence type="ECO:0000256" key="5">
    <source>
        <dbReference type="ARBA" id="ARBA00023180"/>
    </source>
</evidence>
<comment type="subcellular location">
    <subcellularLocation>
        <location evidence="1">Secreted</location>
    </subcellularLocation>
</comment>
<keyword evidence="4" id="KW-0378">Hydrolase</keyword>
<dbReference type="GO" id="GO:0004309">
    <property type="term" value="F:exopolyphosphatase activity"/>
    <property type="evidence" value="ECO:0007669"/>
    <property type="project" value="TreeGrafter"/>
</dbReference>
<dbReference type="Pfam" id="PF19272">
    <property type="entry name" value="ASMase_C"/>
    <property type="match status" value="1"/>
</dbReference>
<dbReference type="AlphaFoldDB" id="A0A8H7Q1J6"/>
<dbReference type="GO" id="GO:0000324">
    <property type="term" value="C:fungal-type vacuole"/>
    <property type="evidence" value="ECO:0007669"/>
    <property type="project" value="TreeGrafter"/>
</dbReference>
<dbReference type="InterPro" id="IPR004843">
    <property type="entry name" value="Calcineurin-like_PHP"/>
</dbReference>
<evidence type="ECO:0008006" key="10">
    <source>
        <dbReference type="Google" id="ProtNLM"/>
    </source>
</evidence>
<feature type="domain" description="Calcineurin-like phosphoesterase" evidence="6">
    <location>
        <begin position="57"/>
        <end position="266"/>
    </location>
</feature>
<dbReference type="EMBL" id="JAEPQZ010000002">
    <property type="protein sequence ID" value="KAG2184407.1"/>
    <property type="molecule type" value="Genomic_DNA"/>
</dbReference>
<dbReference type="GO" id="GO:0008081">
    <property type="term" value="F:phosphoric diester hydrolase activity"/>
    <property type="evidence" value="ECO:0007669"/>
    <property type="project" value="TreeGrafter"/>
</dbReference>
<feature type="domain" description="Sphingomyelin phosphodiesterase C-terminal" evidence="7">
    <location>
        <begin position="312"/>
        <end position="390"/>
    </location>
</feature>